<gene>
    <name evidence="1" type="ORF">UFOPK3954_00593</name>
</gene>
<dbReference type="AlphaFoldDB" id="A0A6J7MSG6"/>
<organism evidence="1">
    <name type="scientific">freshwater metagenome</name>
    <dbReference type="NCBI Taxonomy" id="449393"/>
    <lineage>
        <taxon>unclassified sequences</taxon>
        <taxon>metagenomes</taxon>
        <taxon>ecological metagenomes</taxon>
    </lineage>
</organism>
<accession>A0A6J7MSG6</accession>
<sequence>MIDSLGDLTSNVRLILGKRTKLPQKSPRKFASGPQDDGEFRPAIAASLAPATNPRIRLRVTPIWVGAGVGFK</sequence>
<protein>
    <submittedName>
        <fullName evidence="1">Unannotated protein</fullName>
    </submittedName>
</protein>
<evidence type="ECO:0000313" key="1">
    <source>
        <dbReference type="EMBL" id="CAB4982112.1"/>
    </source>
</evidence>
<name>A0A6J7MSG6_9ZZZZ</name>
<dbReference type="EMBL" id="CAFBON010000045">
    <property type="protein sequence ID" value="CAB4982112.1"/>
    <property type="molecule type" value="Genomic_DNA"/>
</dbReference>
<proteinExistence type="predicted"/>
<reference evidence="1" key="1">
    <citation type="submission" date="2020-05" db="EMBL/GenBank/DDBJ databases">
        <authorList>
            <person name="Chiriac C."/>
            <person name="Salcher M."/>
            <person name="Ghai R."/>
            <person name="Kavagutti S V."/>
        </authorList>
    </citation>
    <scope>NUCLEOTIDE SEQUENCE</scope>
</reference>